<dbReference type="PROSITE" id="PS50846">
    <property type="entry name" value="HMA_2"/>
    <property type="match status" value="2"/>
</dbReference>
<dbReference type="SFLD" id="SFLDS00003">
    <property type="entry name" value="Haloacid_Dehalogenase"/>
    <property type="match status" value="1"/>
</dbReference>
<evidence type="ECO:0000256" key="17">
    <source>
        <dbReference type="ARBA" id="ARBA00023008"/>
    </source>
</evidence>
<dbReference type="InterPro" id="IPR023298">
    <property type="entry name" value="ATPase_P-typ_TM_dom_sf"/>
</dbReference>
<feature type="transmembrane region" description="Helical" evidence="23">
    <location>
        <begin position="293"/>
        <end position="311"/>
    </location>
</feature>
<dbReference type="InterPro" id="IPR036163">
    <property type="entry name" value="HMA_dom_sf"/>
</dbReference>
<keyword evidence="10" id="KW-0677">Repeat</keyword>
<dbReference type="GO" id="GO:0005524">
    <property type="term" value="F:ATP binding"/>
    <property type="evidence" value="ECO:0007669"/>
    <property type="project" value="UniProtKB-UniRule"/>
</dbReference>
<dbReference type="InterPro" id="IPR006121">
    <property type="entry name" value="HMA_dom"/>
</dbReference>
<feature type="compositionally biased region" description="Acidic residues" evidence="24">
    <location>
        <begin position="133"/>
        <end position="149"/>
    </location>
</feature>
<evidence type="ECO:0000256" key="8">
    <source>
        <dbReference type="ARBA" id="ARBA00022692"/>
    </source>
</evidence>
<dbReference type="Gene3D" id="2.70.150.10">
    <property type="entry name" value="Calcium-transporting ATPase, cytoplasmic transduction domain A"/>
    <property type="match status" value="1"/>
</dbReference>
<dbReference type="InterPro" id="IPR059000">
    <property type="entry name" value="ATPase_P-type_domA"/>
</dbReference>
<evidence type="ECO:0000256" key="2">
    <source>
        <dbReference type="ARBA" id="ARBA00006024"/>
    </source>
</evidence>
<dbReference type="Pfam" id="PF00122">
    <property type="entry name" value="E1-E2_ATPase"/>
    <property type="match status" value="1"/>
</dbReference>
<evidence type="ECO:0000256" key="3">
    <source>
        <dbReference type="ARBA" id="ARBA00012517"/>
    </source>
</evidence>
<organism evidence="26 27">
    <name type="scientific">Vibrio penaeicida</name>
    <dbReference type="NCBI Taxonomy" id="104609"/>
    <lineage>
        <taxon>Bacteria</taxon>
        <taxon>Pseudomonadati</taxon>
        <taxon>Pseudomonadota</taxon>
        <taxon>Gammaproteobacteria</taxon>
        <taxon>Vibrionales</taxon>
        <taxon>Vibrionaceae</taxon>
        <taxon>Vibrio</taxon>
    </lineage>
</organism>
<evidence type="ECO:0000256" key="22">
    <source>
        <dbReference type="ARBA" id="ARBA00049289"/>
    </source>
</evidence>
<feature type="transmembrane region" description="Helical" evidence="23">
    <location>
        <begin position="878"/>
        <end position="899"/>
    </location>
</feature>
<dbReference type="SFLD" id="SFLDF00027">
    <property type="entry name" value="p-type_atpase"/>
    <property type="match status" value="1"/>
</dbReference>
<evidence type="ECO:0000256" key="10">
    <source>
        <dbReference type="ARBA" id="ARBA00022737"/>
    </source>
</evidence>
<keyword evidence="17" id="KW-0186">Copper</keyword>
<evidence type="ECO:0000256" key="14">
    <source>
        <dbReference type="ARBA" id="ARBA00022842"/>
    </source>
</evidence>
<dbReference type="GO" id="GO:0043682">
    <property type="term" value="F:P-type divalent copper transporter activity"/>
    <property type="evidence" value="ECO:0007669"/>
    <property type="project" value="TreeGrafter"/>
</dbReference>
<dbReference type="FunFam" id="2.70.150.10:FF:000020">
    <property type="entry name" value="Copper-exporting P-type ATPase A"/>
    <property type="match status" value="1"/>
</dbReference>
<comment type="similarity">
    <text evidence="2 23">Belongs to the cation transport ATPase (P-type) (TC 3.A.3) family. Type IB subfamily.</text>
</comment>
<feature type="domain" description="HMA" evidence="25">
    <location>
        <begin position="171"/>
        <end position="238"/>
    </location>
</feature>
<keyword evidence="8 23" id="KW-0812">Transmembrane</keyword>
<dbReference type="Proteomes" id="UP001156690">
    <property type="component" value="Unassembled WGS sequence"/>
</dbReference>
<keyword evidence="5" id="KW-0813">Transport</keyword>
<keyword evidence="7" id="KW-0597">Phosphoprotein</keyword>
<dbReference type="Pfam" id="PF00702">
    <property type="entry name" value="Hydrolase"/>
    <property type="match status" value="1"/>
</dbReference>
<dbReference type="InterPro" id="IPR036412">
    <property type="entry name" value="HAD-like_sf"/>
</dbReference>
<reference evidence="27" key="1">
    <citation type="journal article" date="2019" name="Int. J. Syst. Evol. Microbiol.">
        <title>The Global Catalogue of Microorganisms (GCM) 10K type strain sequencing project: providing services to taxonomists for standard genome sequencing and annotation.</title>
        <authorList>
            <consortium name="The Broad Institute Genomics Platform"/>
            <consortium name="The Broad Institute Genome Sequencing Center for Infectious Disease"/>
            <person name="Wu L."/>
            <person name="Ma J."/>
        </authorList>
    </citation>
    <scope>NUCLEOTIDE SEQUENCE [LARGE SCALE GENOMIC DNA]</scope>
    <source>
        <strain evidence="27">NBRC 15640</strain>
    </source>
</reference>
<feature type="region of interest" description="Disordered" evidence="24">
    <location>
        <begin position="127"/>
        <end position="156"/>
    </location>
</feature>
<evidence type="ECO:0000256" key="19">
    <source>
        <dbReference type="ARBA" id="ARBA00023136"/>
    </source>
</evidence>
<dbReference type="AlphaFoldDB" id="A0AAV5NN24"/>
<evidence type="ECO:0000256" key="12">
    <source>
        <dbReference type="ARBA" id="ARBA00022796"/>
    </source>
</evidence>
<keyword evidence="19 23" id="KW-0472">Membrane</keyword>
<dbReference type="RefSeq" id="WP_126607860.1">
    <property type="nucleotide sequence ID" value="NZ_AP025144.1"/>
</dbReference>
<dbReference type="GO" id="GO:0055070">
    <property type="term" value="P:copper ion homeostasis"/>
    <property type="evidence" value="ECO:0007669"/>
    <property type="project" value="TreeGrafter"/>
</dbReference>
<dbReference type="CDD" id="cd02094">
    <property type="entry name" value="P-type_ATPase_Cu-like"/>
    <property type="match status" value="1"/>
</dbReference>
<dbReference type="InterPro" id="IPR027256">
    <property type="entry name" value="P-typ_ATPase_IB"/>
</dbReference>
<feature type="transmembrane region" description="Helical" evidence="23">
    <location>
        <begin position="266"/>
        <end position="287"/>
    </location>
</feature>
<comment type="caution">
    <text evidence="26">The sequence shown here is derived from an EMBL/GenBank/DDBJ whole genome shotgun (WGS) entry which is preliminary data.</text>
</comment>
<evidence type="ECO:0000256" key="15">
    <source>
        <dbReference type="ARBA" id="ARBA00022967"/>
    </source>
</evidence>
<dbReference type="NCBIfam" id="TIGR01494">
    <property type="entry name" value="ATPase_P-type"/>
    <property type="match status" value="1"/>
</dbReference>
<dbReference type="GO" id="GO:0005886">
    <property type="term" value="C:plasma membrane"/>
    <property type="evidence" value="ECO:0007669"/>
    <property type="project" value="UniProtKB-SubCell"/>
</dbReference>
<evidence type="ECO:0000256" key="21">
    <source>
        <dbReference type="ARBA" id="ARBA00033239"/>
    </source>
</evidence>
<evidence type="ECO:0000256" key="11">
    <source>
        <dbReference type="ARBA" id="ARBA00022741"/>
    </source>
</evidence>
<dbReference type="Gene3D" id="3.40.50.1000">
    <property type="entry name" value="HAD superfamily/HAD-like"/>
    <property type="match status" value="1"/>
</dbReference>
<accession>A0AAV5NN24</accession>
<dbReference type="Pfam" id="PF00403">
    <property type="entry name" value="HMA"/>
    <property type="match status" value="1"/>
</dbReference>
<dbReference type="SFLD" id="SFLDG00002">
    <property type="entry name" value="C1.7:_P-type_atpase_like"/>
    <property type="match status" value="1"/>
</dbReference>
<comment type="subcellular location">
    <subcellularLocation>
        <location evidence="1">Cell membrane</location>
        <topology evidence="1">Multi-pass membrane protein</topology>
    </subcellularLocation>
</comment>
<dbReference type="PROSITE" id="PS01047">
    <property type="entry name" value="HMA_1"/>
    <property type="match status" value="1"/>
</dbReference>
<dbReference type="InterPro" id="IPR023214">
    <property type="entry name" value="HAD_sf"/>
</dbReference>
<dbReference type="Gene3D" id="3.30.70.100">
    <property type="match status" value="2"/>
</dbReference>
<dbReference type="NCBIfam" id="TIGR01525">
    <property type="entry name" value="ATPase-IB_hvy"/>
    <property type="match status" value="1"/>
</dbReference>
<evidence type="ECO:0000313" key="26">
    <source>
        <dbReference type="EMBL" id="GLQ71431.1"/>
    </source>
</evidence>
<dbReference type="SUPFAM" id="SSF81653">
    <property type="entry name" value="Calcium ATPase, transduction domain A"/>
    <property type="match status" value="1"/>
</dbReference>
<dbReference type="Gene3D" id="3.40.1110.10">
    <property type="entry name" value="Calcium-transporting ATPase, cytoplasmic domain N"/>
    <property type="match status" value="1"/>
</dbReference>
<dbReference type="PRINTS" id="PR00943">
    <property type="entry name" value="CUATPASE"/>
</dbReference>
<evidence type="ECO:0000256" key="13">
    <source>
        <dbReference type="ARBA" id="ARBA00022840"/>
    </source>
</evidence>
<evidence type="ECO:0000256" key="20">
    <source>
        <dbReference type="ARBA" id="ARBA00029719"/>
    </source>
</evidence>
<evidence type="ECO:0000256" key="7">
    <source>
        <dbReference type="ARBA" id="ARBA00022553"/>
    </source>
</evidence>
<dbReference type="GO" id="GO:0060003">
    <property type="term" value="P:copper ion export"/>
    <property type="evidence" value="ECO:0007669"/>
    <property type="project" value="UniProtKB-ARBA"/>
</dbReference>
<dbReference type="GO" id="GO:0140581">
    <property type="term" value="F:P-type monovalent copper transporter activity"/>
    <property type="evidence" value="ECO:0007669"/>
    <property type="project" value="UniProtKB-EC"/>
</dbReference>
<evidence type="ECO:0000256" key="4">
    <source>
        <dbReference type="ARBA" id="ARBA00015102"/>
    </source>
</evidence>
<gene>
    <name evidence="26" type="ORF">GCM10007932_07910</name>
</gene>
<dbReference type="PRINTS" id="PR00119">
    <property type="entry name" value="CATATPASE"/>
</dbReference>
<evidence type="ECO:0000256" key="24">
    <source>
        <dbReference type="SAM" id="MobiDB-lite"/>
    </source>
</evidence>
<feature type="domain" description="HMA" evidence="25">
    <location>
        <begin position="64"/>
        <end position="125"/>
    </location>
</feature>
<evidence type="ECO:0000259" key="25">
    <source>
        <dbReference type="PROSITE" id="PS50846"/>
    </source>
</evidence>
<feature type="transmembrane region" description="Helical" evidence="23">
    <location>
        <begin position="853"/>
        <end position="872"/>
    </location>
</feature>
<evidence type="ECO:0000256" key="23">
    <source>
        <dbReference type="RuleBase" id="RU362081"/>
    </source>
</evidence>
<keyword evidence="15" id="KW-1278">Translocase</keyword>
<dbReference type="InterPro" id="IPR017969">
    <property type="entry name" value="Heavy-metal-associated_CS"/>
</dbReference>
<dbReference type="PANTHER" id="PTHR43520">
    <property type="entry name" value="ATP7, ISOFORM B"/>
    <property type="match status" value="1"/>
</dbReference>
<keyword evidence="12" id="KW-0187">Copper transport</keyword>
<dbReference type="InterPro" id="IPR023299">
    <property type="entry name" value="ATPase_P-typ_cyto_dom_N"/>
</dbReference>
<evidence type="ECO:0000256" key="9">
    <source>
        <dbReference type="ARBA" id="ARBA00022723"/>
    </source>
</evidence>
<dbReference type="InterPro" id="IPR044492">
    <property type="entry name" value="P_typ_ATPase_HD_dom"/>
</dbReference>
<evidence type="ECO:0000256" key="6">
    <source>
        <dbReference type="ARBA" id="ARBA00022475"/>
    </source>
</evidence>
<dbReference type="CDD" id="cd00371">
    <property type="entry name" value="HMA"/>
    <property type="match status" value="2"/>
</dbReference>
<evidence type="ECO:0000256" key="5">
    <source>
        <dbReference type="ARBA" id="ARBA00022448"/>
    </source>
</evidence>
<feature type="transmembrane region" description="Helical" evidence="23">
    <location>
        <begin position="332"/>
        <end position="354"/>
    </location>
</feature>
<dbReference type="SUPFAM" id="SSF55008">
    <property type="entry name" value="HMA, heavy metal-associated domain"/>
    <property type="match status" value="3"/>
</dbReference>
<evidence type="ECO:0000256" key="16">
    <source>
        <dbReference type="ARBA" id="ARBA00022989"/>
    </source>
</evidence>
<feature type="transmembrane region" description="Helical" evidence="23">
    <location>
        <begin position="542"/>
        <end position="565"/>
    </location>
</feature>
<dbReference type="InterPro" id="IPR001757">
    <property type="entry name" value="P_typ_ATPase"/>
</dbReference>
<dbReference type="EMBL" id="BSNX01000007">
    <property type="protein sequence ID" value="GLQ71431.1"/>
    <property type="molecule type" value="Genomic_DNA"/>
</dbReference>
<keyword evidence="9 23" id="KW-0479">Metal-binding</keyword>
<dbReference type="EC" id="7.2.2.8" evidence="3"/>
<name>A0AAV5NN24_9VIBR</name>
<keyword evidence="13 23" id="KW-0067">ATP-binding</keyword>
<feature type="transmembrane region" description="Helical" evidence="23">
    <location>
        <begin position="514"/>
        <end position="536"/>
    </location>
</feature>
<dbReference type="SUPFAM" id="SSF56784">
    <property type="entry name" value="HAD-like"/>
    <property type="match status" value="1"/>
</dbReference>
<keyword evidence="11 23" id="KW-0547">Nucleotide-binding</keyword>
<dbReference type="InterPro" id="IPR018303">
    <property type="entry name" value="ATPase_P-typ_P_site"/>
</dbReference>
<dbReference type="NCBIfam" id="TIGR01511">
    <property type="entry name" value="ATPase-IB1_Cu"/>
    <property type="match status" value="1"/>
</dbReference>
<keyword evidence="6 23" id="KW-1003">Cell membrane</keyword>
<evidence type="ECO:0000256" key="18">
    <source>
        <dbReference type="ARBA" id="ARBA00023065"/>
    </source>
</evidence>
<dbReference type="FunFam" id="3.30.70.100:FF:000001">
    <property type="entry name" value="ATPase copper transporting beta"/>
    <property type="match status" value="1"/>
</dbReference>
<sequence length="908" mass="97154">MTDYSISLHGLNCMGCAKKVEKVLLKIPDTSVISIDKDQVNLVSSAPLSTLFLSIESLDYQAGAQTEVTLSGLNCGKCVKKLEQEFAQHSHIARFEVTKTKATVVGLLSEHDIVEIVENTGYSASPFKNQDTVDVDSESDSNALEEESQREDISQNLSSLSKLHTESEALNTIQLTLTGLTCASCVSSVEKALMNVDAAQKVQVNLAEQSALVFVHDNSSDTSEKLIHSVKNAGYGAEVVTNEQDRREHQALLSAQIMTHHKKASLLSLSIGAPLMLWGVLGGNMMIRHTQDQWVWGVIGLLCLWLLAVPGKHFFVNAWKSLQHKRATMDTLVALGTGAAWLFSMIVVLFPEWLPPASRHVYFEASAMIIGLISLGHFIEAKAKAKTTRSLEALINLQPETAIVIHADGSEKEAPLQSVIKGMKLRIQPGAKIPVDGVIVQGESYIDESMLTGEPVPKAKKVQDTISAGTLNQDGSLVIEATTIGENTMLARIVSLVRQAQSSKPQIAKLADSISAVFVPIVVSIAIGASLIWFAVGPDPKASYMLIVATTVLIIACPCALGLATPLSVTVGIGKAAEMGVLIKDADVLQQASKVDMVVFDKTGTLTEGRPSVVSAHYLDNWTPESLLPLIFTVENASEHPLAKALCQFAEKHQNSELSADHFQNHRGLGLSAIVNNQQIDIGNRKFIEAKADFPNVTNQIEGEFTEVFVLVDNQAAAKIFIADAIKPDAKNAVSLLHEMGIKVAMLSGDNTTVAESVAKELKIDHVIADVLPDQKASHIQSLQAQGFSVAMVGDGINDAPALALANVSMAMGGGSDLAIESAQMTLLNASPLTVSKAIKLSKATVRNMKQNLFGAFIYNTLGIPIAAGALYPAFGFLLSPVVAGAAMALSSITVVSNANRLRLFDTK</sequence>
<feature type="transmembrane region" description="Helical" evidence="23">
    <location>
        <begin position="360"/>
        <end position="379"/>
    </location>
</feature>
<evidence type="ECO:0000256" key="1">
    <source>
        <dbReference type="ARBA" id="ARBA00004651"/>
    </source>
</evidence>
<dbReference type="PROSITE" id="PS00154">
    <property type="entry name" value="ATPASE_E1_E2"/>
    <property type="match status" value="1"/>
</dbReference>
<dbReference type="InterPro" id="IPR008250">
    <property type="entry name" value="ATPase_P-typ_transduc_dom_A_sf"/>
</dbReference>
<protein>
    <recommendedName>
        <fullName evidence="4">Copper-exporting P-type ATPase</fullName>
        <ecNumber evidence="3">7.2.2.8</ecNumber>
    </recommendedName>
    <alternativeName>
        <fullName evidence="20">Copper-exporting P-type ATPase A</fullName>
    </alternativeName>
    <alternativeName>
        <fullName evidence="21">Cu(+)-exporting ATPase</fullName>
    </alternativeName>
</protein>
<dbReference type="SUPFAM" id="SSF81665">
    <property type="entry name" value="Calcium ATPase, transmembrane domain M"/>
    <property type="match status" value="1"/>
</dbReference>
<keyword evidence="14" id="KW-0460">Magnesium</keyword>
<dbReference type="GO" id="GO:0016887">
    <property type="term" value="F:ATP hydrolysis activity"/>
    <property type="evidence" value="ECO:0007669"/>
    <property type="project" value="InterPro"/>
</dbReference>
<evidence type="ECO:0000313" key="27">
    <source>
        <dbReference type="Proteomes" id="UP001156690"/>
    </source>
</evidence>
<comment type="catalytic activity">
    <reaction evidence="22">
        <text>Cu(+)(in) + ATP + H2O = Cu(+)(out) + ADP + phosphate + H(+)</text>
        <dbReference type="Rhea" id="RHEA:25792"/>
        <dbReference type="ChEBI" id="CHEBI:15377"/>
        <dbReference type="ChEBI" id="CHEBI:15378"/>
        <dbReference type="ChEBI" id="CHEBI:30616"/>
        <dbReference type="ChEBI" id="CHEBI:43474"/>
        <dbReference type="ChEBI" id="CHEBI:49552"/>
        <dbReference type="ChEBI" id="CHEBI:456216"/>
        <dbReference type="EC" id="7.2.2.8"/>
    </reaction>
</comment>
<dbReference type="PROSITE" id="PS01229">
    <property type="entry name" value="COF_2"/>
    <property type="match status" value="1"/>
</dbReference>
<proteinExistence type="inferred from homology"/>
<keyword evidence="16 23" id="KW-1133">Transmembrane helix</keyword>
<keyword evidence="27" id="KW-1185">Reference proteome</keyword>
<dbReference type="GO" id="GO:0005507">
    <property type="term" value="F:copper ion binding"/>
    <property type="evidence" value="ECO:0007669"/>
    <property type="project" value="TreeGrafter"/>
</dbReference>
<keyword evidence="18" id="KW-0406">Ion transport</keyword>
<dbReference type="NCBIfam" id="TIGR01512">
    <property type="entry name" value="ATPase-IB2_Cd"/>
    <property type="match status" value="1"/>
</dbReference>
<dbReference type="PANTHER" id="PTHR43520:SF6">
    <property type="entry name" value="COPPER-EXPORTING P-TYPE ATPASE"/>
    <property type="match status" value="1"/>
</dbReference>